<dbReference type="InterPro" id="IPR003593">
    <property type="entry name" value="AAA+_ATPase"/>
</dbReference>
<dbReference type="Pfam" id="PF00005">
    <property type="entry name" value="ABC_tran"/>
    <property type="match status" value="1"/>
</dbReference>
<evidence type="ECO:0000256" key="2">
    <source>
        <dbReference type="ARBA" id="ARBA00022475"/>
    </source>
</evidence>
<dbReference type="AlphaFoldDB" id="A0A0P0AAS7"/>
<dbReference type="SUPFAM" id="SSF52540">
    <property type="entry name" value="P-loop containing nucleoside triphosphate hydrolases"/>
    <property type="match status" value="1"/>
</dbReference>
<name>A0A0P0AAS7_9RHOB</name>
<organism evidence="8 9">
    <name type="scientific">Celeribacter marinus</name>
    <dbReference type="NCBI Taxonomy" id="1397108"/>
    <lineage>
        <taxon>Bacteria</taxon>
        <taxon>Pseudomonadati</taxon>
        <taxon>Pseudomonadota</taxon>
        <taxon>Alphaproteobacteria</taxon>
        <taxon>Rhodobacterales</taxon>
        <taxon>Roseobacteraceae</taxon>
        <taxon>Celeribacter</taxon>
    </lineage>
</organism>
<evidence type="ECO:0000256" key="6">
    <source>
        <dbReference type="ARBA" id="ARBA00022967"/>
    </source>
</evidence>
<dbReference type="PROSITE" id="PS00211">
    <property type="entry name" value="ABC_TRANSPORTER_1"/>
    <property type="match status" value="1"/>
</dbReference>
<evidence type="ECO:0000313" key="9">
    <source>
        <dbReference type="Proteomes" id="UP000064920"/>
    </source>
</evidence>
<dbReference type="GO" id="GO:0005524">
    <property type="term" value="F:ATP binding"/>
    <property type="evidence" value="ECO:0007669"/>
    <property type="project" value="UniProtKB-KW"/>
</dbReference>
<dbReference type="InterPro" id="IPR027417">
    <property type="entry name" value="P-loop_NTPase"/>
</dbReference>
<dbReference type="InterPro" id="IPR017871">
    <property type="entry name" value="ABC_transporter-like_CS"/>
</dbReference>
<dbReference type="RefSeq" id="WP_062218352.1">
    <property type="nucleotide sequence ID" value="NZ_CP012023.1"/>
</dbReference>
<evidence type="ECO:0000256" key="4">
    <source>
        <dbReference type="ARBA" id="ARBA00022741"/>
    </source>
</evidence>
<protein>
    <submittedName>
        <fullName evidence="8">Thiamin ABC transporter, ATPase component / Thiamine transport ATP-binding protein thiQ</fullName>
    </submittedName>
</protein>
<evidence type="ECO:0000256" key="7">
    <source>
        <dbReference type="ARBA" id="ARBA00023136"/>
    </source>
</evidence>
<keyword evidence="4" id="KW-0547">Nucleotide-binding</keyword>
<dbReference type="PATRIC" id="fig|1397108.4.peg.1903"/>
<proteinExistence type="predicted"/>
<evidence type="ECO:0000256" key="1">
    <source>
        <dbReference type="ARBA" id="ARBA00022448"/>
    </source>
</evidence>
<evidence type="ECO:0000256" key="5">
    <source>
        <dbReference type="ARBA" id="ARBA00022840"/>
    </source>
</evidence>
<dbReference type="Gene3D" id="3.40.50.300">
    <property type="entry name" value="P-loop containing nucleotide triphosphate hydrolases"/>
    <property type="match status" value="1"/>
</dbReference>
<accession>A0A0P0AAS7</accession>
<dbReference type="GO" id="GO:0016887">
    <property type="term" value="F:ATP hydrolysis activity"/>
    <property type="evidence" value="ECO:0007669"/>
    <property type="project" value="InterPro"/>
</dbReference>
<keyword evidence="6" id="KW-1278">Translocase</keyword>
<keyword evidence="2" id="KW-1003">Cell membrane</keyword>
<keyword evidence="7" id="KW-0472">Membrane</keyword>
<evidence type="ECO:0000256" key="3">
    <source>
        <dbReference type="ARBA" id="ARBA00022519"/>
    </source>
</evidence>
<dbReference type="PANTHER" id="PTHR42781">
    <property type="entry name" value="SPERMIDINE/PUTRESCINE IMPORT ATP-BINDING PROTEIN POTA"/>
    <property type="match status" value="1"/>
</dbReference>
<keyword evidence="1" id="KW-0813">Transport</keyword>
<dbReference type="STRING" id="1397108.IMCC12053_1862"/>
<dbReference type="KEGG" id="cmar:IMCC12053_1862"/>
<evidence type="ECO:0000313" key="8">
    <source>
        <dbReference type="EMBL" id="ALI55809.1"/>
    </source>
</evidence>
<dbReference type="Proteomes" id="UP000064920">
    <property type="component" value="Chromosome"/>
</dbReference>
<dbReference type="InterPro" id="IPR050093">
    <property type="entry name" value="ABC_SmlMolc_Importer"/>
</dbReference>
<keyword evidence="9" id="KW-1185">Reference proteome</keyword>
<dbReference type="PROSITE" id="PS50893">
    <property type="entry name" value="ABC_TRANSPORTER_2"/>
    <property type="match status" value="1"/>
</dbReference>
<dbReference type="PANTHER" id="PTHR42781:SF1">
    <property type="entry name" value="THIAMINE IMPORT ATP-BINDING PROTEIN THIQ"/>
    <property type="match status" value="1"/>
</dbReference>
<reference evidence="8 9" key="1">
    <citation type="submission" date="2015-05" db="EMBL/GenBank/DDBJ databases">
        <authorList>
            <person name="Wang D.B."/>
            <person name="Wang M."/>
        </authorList>
    </citation>
    <scope>NUCLEOTIDE SEQUENCE [LARGE SCALE GENOMIC DNA]</scope>
    <source>
        <strain evidence="8 9">IMCC 12053</strain>
    </source>
</reference>
<dbReference type="EMBL" id="CP012023">
    <property type="protein sequence ID" value="ALI55809.1"/>
    <property type="molecule type" value="Genomic_DNA"/>
</dbReference>
<dbReference type="SMART" id="SM00382">
    <property type="entry name" value="AAA"/>
    <property type="match status" value="1"/>
</dbReference>
<dbReference type="InterPro" id="IPR003439">
    <property type="entry name" value="ABC_transporter-like_ATP-bd"/>
</dbReference>
<gene>
    <name evidence="8" type="ORF">IMCC12053_1862</name>
</gene>
<sequence>MLTLDDLLIIQGDFRLSAEFSLPTGSAVAVLGPSGAGKSTLLSVIGGFFAPRSGRVLWQGNDITDVAPAKRPAAHLFQDNNLFPHMTAAQNIALGIKPNLRLSVEDKRAVQDAFEATGLSGLGDRSPSQLSGGQQSRVALARVLVQRHPLVLLDEPFSALGPAMRKEMTTLAREVGAKTGATMLMVSHDLADAQAFADHVVWVADGVAHAPRTWAQVEADPPTGYRDYVGH</sequence>
<keyword evidence="3" id="KW-0997">Cell inner membrane</keyword>
<dbReference type="OrthoDB" id="9802264at2"/>
<keyword evidence="5 8" id="KW-0067">ATP-binding</keyword>